<keyword evidence="4" id="KW-1185">Reference proteome</keyword>
<feature type="coiled-coil region" evidence="1">
    <location>
        <begin position="53"/>
        <end position="201"/>
    </location>
</feature>
<reference evidence="3 4" key="1">
    <citation type="submission" date="2014-06" db="EMBL/GenBank/DDBJ databases">
        <authorList>
            <person name="Swart Estienne"/>
        </authorList>
    </citation>
    <scope>NUCLEOTIDE SEQUENCE [LARGE SCALE GENOMIC DNA]</scope>
    <source>
        <strain evidence="3 4">130c</strain>
    </source>
</reference>
<dbReference type="Proteomes" id="UP000039865">
    <property type="component" value="Unassembled WGS sequence"/>
</dbReference>
<evidence type="ECO:0000256" key="2">
    <source>
        <dbReference type="SAM" id="MobiDB-lite"/>
    </source>
</evidence>
<accession>A0A077ZS93</accession>
<feature type="compositionally biased region" description="Polar residues" evidence="2">
    <location>
        <begin position="370"/>
        <end position="379"/>
    </location>
</feature>
<dbReference type="AlphaFoldDB" id="A0A077ZS93"/>
<protein>
    <submittedName>
        <fullName evidence="3">Uncharacterized protein</fullName>
    </submittedName>
</protein>
<keyword evidence="1" id="KW-0175">Coiled coil</keyword>
<name>A0A077ZS93_STYLE</name>
<organism evidence="3 4">
    <name type="scientific">Stylonychia lemnae</name>
    <name type="common">Ciliate</name>
    <dbReference type="NCBI Taxonomy" id="5949"/>
    <lineage>
        <taxon>Eukaryota</taxon>
        <taxon>Sar</taxon>
        <taxon>Alveolata</taxon>
        <taxon>Ciliophora</taxon>
        <taxon>Intramacronucleata</taxon>
        <taxon>Spirotrichea</taxon>
        <taxon>Stichotrichia</taxon>
        <taxon>Sporadotrichida</taxon>
        <taxon>Oxytrichidae</taxon>
        <taxon>Stylonychinae</taxon>
        <taxon>Stylonychia</taxon>
    </lineage>
</organism>
<feature type="region of interest" description="Disordered" evidence="2">
    <location>
        <begin position="367"/>
        <end position="414"/>
    </location>
</feature>
<dbReference type="EMBL" id="CCKQ01001291">
    <property type="protein sequence ID" value="CDW72389.1"/>
    <property type="molecule type" value="Genomic_DNA"/>
</dbReference>
<gene>
    <name evidence="3" type="primary">Contig17501.g18616</name>
    <name evidence="3" type="ORF">STYLEM_1349</name>
</gene>
<sequence length="414" mass="49850">MEELESKQSLDNLANFFTKQPQIQKLLSESRDFADFKAQKVRELDDDTRYLKIQQLESENQQLKQIVQEMRKEIEQIRDRTMNQNAHAQSIFELRREVYKLQADKKSLELEKEFLENNHNQFKDNSNILKELNDKESELYEAKIKLIQKDNEVMGLNQRLNTLDRQVIQYRTERDKLLEISNELRAQISRFEREQENQRTNALIMRNQPMQSNSNPFQQTQSDDLQESKLDKLRLEVEQMRNMVNQFKIENKDPNTTDQFGERPELFQKKDHYKVDVEKLRSPLHQKSISSTNQFQNQQDHSQFNQRVSFNAMVSNKTSRDQSREKEYDIRNSIKMFERLSVDQQIQRQQLLFEKEIDNQLNQLHEEENQSMASSQPQKQTKREKSKRRLQELKQTYNSSQLEEMFPVRDSINF</sequence>
<evidence type="ECO:0000256" key="1">
    <source>
        <dbReference type="SAM" id="Coils"/>
    </source>
</evidence>
<proteinExistence type="predicted"/>
<evidence type="ECO:0000313" key="3">
    <source>
        <dbReference type="EMBL" id="CDW72389.1"/>
    </source>
</evidence>
<evidence type="ECO:0000313" key="4">
    <source>
        <dbReference type="Proteomes" id="UP000039865"/>
    </source>
</evidence>
<feature type="compositionally biased region" description="Polar residues" evidence="2">
    <location>
        <begin position="393"/>
        <end position="402"/>
    </location>
</feature>
<dbReference type="InParanoid" id="A0A077ZS93"/>
<dbReference type="OrthoDB" id="10642029at2759"/>